<keyword evidence="2" id="KW-1185">Reference proteome</keyword>
<dbReference type="Proteomes" id="UP001590950">
    <property type="component" value="Unassembled WGS sequence"/>
</dbReference>
<sequence length="356" mass="39330">MSSEPGASLNAVKVVALMCRRPLDEFAARVKTFEGLDVNARTTGIHRTQNWRLKLQWSFNMKAEVQKLRAYLMAHLCGDPDSSARRRIRQNMKMYAIILDQFKTGPGRERVLCGEYELFNTLDSGQKVSDSELKALVPGMSISMVFVIGLYKHQPLKECLRPGCQTSSTCNVWFDTSRIKLPRSFRMSPLENVFIEFRNERECFRNVRLFPSKLSSLPPITDDLGYFGKAGAKHGTMPCSSTKGSSAHSIALQTLTVLSPLYVEVGVPNETATEAITAIASIFGVSVHELRDISASAPGIDSLGLDSLTSIEIVHKITSLGVKVPVGASGAILIQEGLEVFFEGFIAEYGKVFKRK</sequence>
<evidence type="ECO:0008006" key="3">
    <source>
        <dbReference type="Google" id="ProtNLM"/>
    </source>
</evidence>
<dbReference type="InterPro" id="IPR006162">
    <property type="entry name" value="Ppantetheine_attach_site"/>
</dbReference>
<dbReference type="EMBL" id="JBEFKJ010000012">
    <property type="protein sequence ID" value="KAL2043121.1"/>
    <property type="molecule type" value="Genomic_DNA"/>
</dbReference>
<evidence type="ECO:0000313" key="1">
    <source>
        <dbReference type="EMBL" id="KAL2043121.1"/>
    </source>
</evidence>
<accession>A0ABR4ACC2</accession>
<gene>
    <name evidence="1" type="ORF">N7G274_004181</name>
</gene>
<reference evidence="1 2" key="1">
    <citation type="submission" date="2024-09" db="EMBL/GenBank/DDBJ databases">
        <title>Rethinking Asexuality: The Enigmatic Case of Functional Sexual Genes in Lepraria (Stereocaulaceae).</title>
        <authorList>
            <person name="Doellman M."/>
            <person name="Sun Y."/>
            <person name="Barcenas-Pena A."/>
            <person name="Lumbsch H.T."/>
            <person name="Grewe F."/>
        </authorList>
    </citation>
    <scope>NUCLEOTIDE SEQUENCE [LARGE SCALE GENOMIC DNA]</scope>
    <source>
        <strain evidence="1 2">Mercado 3170</strain>
    </source>
</reference>
<organism evidence="1 2">
    <name type="scientific">Stereocaulon virgatum</name>
    <dbReference type="NCBI Taxonomy" id="373712"/>
    <lineage>
        <taxon>Eukaryota</taxon>
        <taxon>Fungi</taxon>
        <taxon>Dikarya</taxon>
        <taxon>Ascomycota</taxon>
        <taxon>Pezizomycotina</taxon>
        <taxon>Lecanoromycetes</taxon>
        <taxon>OSLEUM clade</taxon>
        <taxon>Lecanoromycetidae</taxon>
        <taxon>Lecanorales</taxon>
        <taxon>Lecanorineae</taxon>
        <taxon>Stereocaulaceae</taxon>
        <taxon>Stereocaulon</taxon>
    </lineage>
</organism>
<proteinExistence type="predicted"/>
<protein>
    <recommendedName>
        <fullName evidence="3">Carrier domain-containing protein</fullName>
    </recommendedName>
</protein>
<evidence type="ECO:0000313" key="2">
    <source>
        <dbReference type="Proteomes" id="UP001590950"/>
    </source>
</evidence>
<comment type="caution">
    <text evidence="1">The sequence shown here is derived from an EMBL/GenBank/DDBJ whole genome shotgun (WGS) entry which is preliminary data.</text>
</comment>
<dbReference type="PROSITE" id="PS00012">
    <property type="entry name" value="PHOSPHOPANTETHEINE"/>
    <property type="match status" value="1"/>
</dbReference>
<name>A0ABR4ACC2_9LECA</name>